<sequence>MTTAEWARNWAQTWRTGWPAQDVEAIAALQAPHGDHWAGILRRFRGRDGLRTYLAECFDEETRPAEVWFGEPVVTGDTAAVEYWAVTYPGGEALTISGCTVLLFGADGLVVEARDYSHAEPGALRPHARQLPRLSGWPDSDE</sequence>
<protein>
    <submittedName>
        <fullName evidence="2">Nuclear transport factor 2 family protein</fullName>
    </submittedName>
</protein>
<name>A0ABV8IXB8_9ACTN</name>
<dbReference type="RefSeq" id="WP_378069256.1">
    <property type="nucleotide sequence ID" value="NZ_JBHSBL010000019.1"/>
</dbReference>
<evidence type="ECO:0000313" key="3">
    <source>
        <dbReference type="Proteomes" id="UP001595867"/>
    </source>
</evidence>
<dbReference type="Proteomes" id="UP001595867">
    <property type="component" value="Unassembled WGS sequence"/>
</dbReference>
<organism evidence="2 3">
    <name type="scientific">Actinoplanes subglobosus</name>
    <dbReference type="NCBI Taxonomy" id="1547892"/>
    <lineage>
        <taxon>Bacteria</taxon>
        <taxon>Bacillati</taxon>
        <taxon>Actinomycetota</taxon>
        <taxon>Actinomycetes</taxon>
        <taxon>Micromonosporales</taxon>
        <taxon>Micromonosporaceae</taxon>
        <taxon>Actinoplanes</taxon>
    </lineage>
</organism>
<keyword evidence="3" id="KW-1185">Reference proteome</keyword>
<proteinExistence type="predicted"/>
<dbReference type="Pfam" id="PF12680">
    <property type="entry name" value="SnoaL_2"/>
    <property type="match status" value="1"/>
</dbReference>
<dbReference type="SUPFAM" id="SSF54427">
    <property type="entry name" value="NTF2-like"/>
    <property type="match status" value="1"/>
</dbReference>
<dbReference type="InterPro" id="IPR032710">
    <property type="entry name" value="NTF2-like_dom_sf"/>
</dbReference>
<reference evidence="3" key="1">
    <citation type="journal article" date="2019" name="Int. J. Syst. Evol. Microbiol.">
        <title>The Global Catalogue of Microorganisms (GCM) 10K type strain sequencing project: providing services to taxonomists for standard genome sequencing and annotation.</title>
        <authorList>
            <consortium name="The Broad Institute Genomics Platform"/>
            <consortium name="The Broad Institute Genome Sequencing Center for Infectious Disease"/>
            <person name="Wu L."/>
            <person name="Ma J."/>
        </authorList>
    </citation>
    <scope>NUCLEOTIDE SEQUENCE [LARGE SCALE GENOMIC DNA]</scope>
    <source>
        <strain evidence="3">TBRC 5832</strain>
    </source>
</reference>
<dbReference type="InterPro" id="IPR037401">
    <property type="entry name" value="SnoaL-like"/>
</dbReference>
<evidence type="ECO:0000259" key="1">
    <source>
        <dbReference type="Pfam" id="PF12680"/>
    </source>
</evidence>
<dbReference type="EMBL" id="JBHSBL010000019">
    <property type="protein sequence ID" value="MFC4068356.1"/>
    <property type="molecule type" value="Genomic_DNA"/>
</dbReference>
<comment type="caution">
    <text evidence="2">The sequence shown here is derived from an EMBL/GenBank/DDBJ whole genome shotgun (WGS) entry which is preliminary data.</text>
</comment>
<accession>A0ABV8IXB8</accession>
<feature type="domain" description="SnoaL-like" evidence="1">
    <location>
        <begin position="13"/>
        <end position="112"/>
    </location>
</feature>
<evidence type="ECO:0000313" key="2">
    <source>
        <dbReference type="EMBL" id="MFC4068356.1"/>
    </source>
</evidence>
<dbReference type="Gene3D" id="3.10.450.50">
    <property type="match status" value="1"/>
</dbReference>
<gene>
    <name evidence="2" type="ORF">ACFO0C_25800</name>
</gene>